<dbReference type="SUPFAM" id="SSF48019">
    <property type="entry name" value="post-AAA+ oligomerization domain-like"/>
    <property type="match status" value="1"/>
</dbReference>
<dbReference type="InterPro" id="IPR003959">
    <property type="entry name" value="ATPase_AAA_core"/>
</dbReference>
<keyword evidence="5" id="KW-0067">ATP-binding</keyword>
<dbReference type="AlphaFoldDB" id="A0A2P8R3B0"/>
<feature type="domain" description="AAA+ ATPase" evidence="6">
    <location>
        <begin position="36"/>
        <end position="149"/>
    </location>
</feature>
<dbReference type="Pfam" id="PF12002">
    <property type="entry name" value="MgsA_C"/>
    <property type="match status" value="1"/>
</dbReference>
<comment type="function">
    <text evidence="1">DNA-dependent ATPase that plays important roles in cellular responses to stalled DNA replication processes.</text>
</comment>
<gene>
    <name evidence="7" type="ORF">CQ405_00045</name>
</gene>
<dbReference type="InterPro" id="IPR051314">
    <property type="entry name" value="AAA_ATPase_RarA/MGS1/WRNIP1"/>
</dbReference>
<dbReference type="Gene3D" id="1.10.8.60">
    <property type="match status" value="1"/>
</dbReference>
<dbReference type="InterPro" id="IPR021886">
    <property type="entry name" value="MgsA_C"/>
</dbReference>
<dbReference type="GO" id="GO:0005524">
    <property type="term" value="F:ATP binding"/>
    <property type="evidence" value="ECO:0007669"/>
    <property type="project" value="UniProtKB-KW"/>
</dbReference>
<dbReference type="SUPFAM" id="SSF52540">
    <property type="entry name" value="P-loop containing nucleoside triphosphate hydrolases"/>
    <property type="match status" value="1"/>
</dbReference>
<evidence type="ECO:0000256" key="2">
    <source>
        <dbReference type="ARBA" id="ARBA00008959"/>
    </source>
</evidence>
<dbReference type="RefSeq" id="WP_106869314.1">
    <property type="nucleotide sequence ID" value="NZ_CP053841.1"/>
</dbReference>
<dbReference type="Pfam" id="PF16193">
    <property type="entry name" value="AAA_assoc_2"/>
    <property type="match status" value="1"/>
</dbReference>
<evidence type="ECO:0000256" key="3">
    <source>
        <dbReference type="ARBA" id="ARBA00020776"/>
    </source>
</evidence>
<evidence type="ECO:0000256" key="4">
    <source>
        <dbReference type="ARBA" id="ARBA00022741"/>
    </source>
</evidence>
<accession>A0A2P8R3B0</accession>
<dbReference type="PANTHER" id="PTHR13779:SF7">
    <property type="entry name" value="ATPASE WRNIP1"/>
    <property type="match status" value="1"/>
</dbReference>
<dbReference type="PANTHER" id="PTHR13779">
    <property type="entry name" value="WERNER HELICASE-INTERACTING PROTEIN 1 FAMILY MEMBER"/>
    <property type="match status" value="1"/>
</dbReference>
<dbReference type="CDD" id="cd18139">
    <property type="entry name" value="HLD_clamp_RarA"/>
    <property type="match status" value="1"/>
</dbReference>
<dbReference type="Gene3D" id="3.40.50.300">
    <property type="entry name" value="P-loop containing nucleotide triphosphate hydrolases"/>
    <property type="match status" value="1"/>
</dbReference>
<sequence length="395" mass="44396">MGLALEFRPKTIEEICGQSHIVGEDKPLYKLIKMGEIPHIMLFGPAGSGKTTLAKVIANELNMDFFELDGSSLKVEDIRKILDRYKGNLIKPLIFIDEVHRLSKTQQEVLLIPMENNGAVVIGASTENPFFVLSSGIRSRSMLFEFKPLTNEDLSKLLNRVQEKLEFNIEEEAKDYLINSSGGDARAMLNLLDYALKINSKIELATLKELRAMPIKDGVSSQDTHYSLTSAMIKSLRGSDINAALYYLAKLIDGGESADFIGRRLVIFASEDIGNANPNALNLATNTLISVSKIGYPEAMLILSQCVVYLASSPKSNSSYKAIKRAIKYVKENRALEIPKYLINTDPEKKNYLYPHDYNGYVEQVYLEKELEFYESSGIGFEKTLQDWLIKIKNR</sequence>
<dbReference type="Gene3D" id="1.20.272.10">
    <property type="match status" value="1"/>
</dbReference>
<dbReference type="CDD" id="cd00009">
    <property type="entry name" value="AAA"/>
    <property type="match status" value="1"/>
</dbReference>
<dbReference type="InterPro" id="IPR032423">
    <property type="entry name" value="AAA_assoc_2"/>
</dbReference>
<dbReference type="FunFam" id="1.20.272.10:FF:000001">
    <property type="entry name" value="Putative AAA family ATPase"/>
    <property type="match status" value="1"/>
</dbReference>
<dbReference type="GO" id="GO:0000731">
    <property type="term" value="P:DNA synthesis involved in DNA repair"/>
    <property type="evidence" value="ECO:0007669"/>
    <property type="project" value="TreeGrafter"/>
</dbReference>
<dbReference type="Pfam" id="PF00004">
    <property type="entry name" value="AAA"/>
    <property type="match status" value="1"/>
</dbReference>
<dbReference type="GO" id="GO:0006261">
    <property type="term" value="P:DNA-templated DNA replication"/>
    <property type="evidence" value="ECO:0007669"/>
    <property type="project" value="TreeGrafter"/>
</dbReference>
<keyword evidence="4" id="KW-0547">Nucleotide-binding</keyword>
<protein>
    <recommendedName>
        <fullName evidence="3">Replication-associated recombination protein A</fullName>
    </recommendedName>
</protein>
<evidence type="ECO:0000313" key="7">
    <source>
        <dbReference type="EMBL" id="PSM52985.1"/>
    </source>
</evidence>
<dbReference type="InterPro" id="IPR027417">
    <property type="entry name" value="P-loop_NTPase"/>
</dbReference>
<dbReference type="GO" id="GO:0017116">
    <property type="term" value="F:single-stranded DNA helicase activity"/>
    <property type="evidence" value="ECO:0007669"/>
    <property type="project" value="TreeGrafter"/>
</dbReference>
<comment type="caution">
    <text evidence="7">The sequence shown here is derived from an EMBL/GenBank/DDBJ whole genome shotgun (WGS) entry which is preliminary data.</text>
</comment>
<dbReference type="EMBL" id="PDHH01000001">
    <property type="protein sequence ID" value="PSM52985.1"/>
    <property type="molecule type" value="Genomic_DNA"/>
</dbReference>
<comment type="similarity">
    <text evidence="2">Belongs to the AAA ATPase family. RarA/MGS1/WRNIP1 subfamily.</text>
</comment>
<name>A0A2P8R3B0_9BACT</name>
<dbReference type="InterPro" id="IPR003593">
    <property type="entry name" value="AAA+_ATPase"/>
</dbReference>
<keyword evidence="8" id="KW-1185">Reference proteome</keyword>
<proteinExistence type="inferred from homology"/>
<evidence type="ECO:0000256" key="5">
    <source>
        <dbReference type="ARBA" id="ARBA00022840"/>
    </source>
</evidence>
<evidence type="ECO:0000256" key="1">
    <source>
        <dbReference type="ARBA" id="ARBA00002393"/>
    </source>
</evidence>
<dbReference type="SMART" id="SM00382">
    <property type="entry name" value="AAA"/>
    <property type="match status" value="1"/>
</dbReference>
<dbReference type="OrthoDB" id="9778364at2"/>
<dbReference type="Proteomes" id="UP000240535">
    <property type="component" value="Unassembled WGS sequence"/>
</dbReference>
<dbReference type="InterPro" id="IPR008921">
    <property type="entry name" value="DNA_pol3_clamp-load_cplx_C"/>
</dbReference>
<organism evidence="7 8">
    <name type="scientific">Campylobacter blaseri</name>
    <dbReference type="NCBI Taxonomy" id="2042961"/>
    <lineage>
        <taxon>Bacteria</taxon>
        <taxon>Pseudomonadati</taxon>
        <taxon>Campylobacterota</taxon>
        <taxon>Epsilonproteobacteria</taxon>
        <taxon>Campylobacterales</taxon>
        <taxon>Campylobacteraceae</taxon>
        <taxon>Campylobacter</taxon>
    </lineage>
</organism>
<evidence type="ECO:0000313" key="8">
    <source>
        <dbReference type="Proteomes" id="UP000240535"/>
    </source>
</evidence>
<dbReference type="GO" id="GO:0003677">
    <property type="term" value="F:DNA binding"/>
    <property type="evidence" value="ECO:0007669"/>
    <property type="project" value="InterPro"/>
</dbReference>
<dbReference type="GO" id="GO:0016887">
    <property type="term" value="F:ATP hydrolysis activity"/>
    <property type="evidence" value="ECO:0007669"/>
    <property type="project" value="InterPro"/>
</dbReference>
<evidence type="ECO:0000259" key="6">
    <source>
        <dbReference type="SMART" id="SM00382"/>
    </source>
</evidence>
<dbReference type="GO" id="GO:0008047">
    <property type="term" value="F:enzyme activator activity"/>
    <property type="evidence" value="ECO:0007669"/>
    <property type="project" value="TreeGrafter"/>
</dbReference>
<reference evidence="8" key="1">
    <citation type="submission" date="2017-10" db="EMBL/GenBank/DDBJ databases">
        <title>Campylobacter species from seals.</title>
        <authorList>
            <person name="Gilbert M.J."/>
            <person name="Zomer A.L."/>
            <person name="Timmerman A.J."/>
            <person name="Duim B."/>
            <person name="Wagenaar J.A."/>
        </authorList>
    </citation>
    <scope>NUCLEOTIDE SEQUENCE [LARGE SCALE GENOMIC DNA]</scope>
    <source>
        <strain evidence="8">17S00004-5</strain>
    </source>
</reference>
<dbReference type="Gene3D" id="1.10.3710.10">
    <property type="entry name" value="DNA polymerase III clamp loader subunits, C-terminal domain"/>
    <property type="match status" value="1"/>
</dbReference>